<dbReference type="SUPFAM" id="SSF51735">
    <property type="entry name" value="NAD(P)-binding Rossmann-fold domains"/>
    <property type="match status" value="1"/>
</dbReference>
<evidence type="ECO:0000313" key="3">
    <source>
        <dbReference type="EMBL" id="APZ54502.1"/>
    </source>
</evidence>
<feature type="domain" description="CoA-binding" evidence="2">
    <location>
        <begin position="8"/>
        <end position="97"/>
    </location>
</feature>
<dbReference type="Proteomes" id="UP000187059">
    <property type="component" value="Chromosome"/>
</dbReference>
<dbReference type="Pfam" id="PF13607">
    <property type="entry name" value="Succ_CoA_lig"/>
    <property type="match status" value="1"/>
</dbReference>
<dbReference type="EMBL" id="CP015093">
    <property type="protein sequence ID" value="APZ54502.1"/>
    <property type="molecule type" value="Genomic_DNA"/>
</dbReference>
<dbReference type="PANTHER" id="PTHR42793:SF4">
    <property type="entry name" value="BLL6376 PROTEIN"/>
    <property type="match status" value="1"/>
</dbReference>
<sequence length="574" mass="58965">MTRDFSRLLTPRSIALIGTELWCRGVIDNLRAMGFVWDIWPVVPGCRAVAGMRAFESIERLPAPPDTGFVEADGDSAVEAVRALAARGAGAALCAGRADPRALAAAAAAGRMPVLGPGCQGIINALERAPVWDGTHGLRPVKRGVAILTRSASLAQTLSMQRRGLPIACLVAAAPGAAQTGIARLGEALLQDDRITALGIQAEELGDPEAFLALSQTAERLGKPVVVLRAGDDPGAEALIARGGMARLRSPEALLEALKVLHVVGALPANALAALACTGGTAQMVRDLAARHGLRFAPFSEAQRHALAQDLGAGDTLENPLDCSPALRRSTPRLARVFSEVMSGAAVLTLVVLDCPREDLCDDESWQHVAEAAVAARTRVGMPLAIVSTLPEGMPEARAEALIGQKLIPLAGLAAGLEALAACVTLGGPLRHPAPLFMPAAPGTPPQPGADPAVARATLAAKGLHLLPADAEPEGPALLLHLTADPAYGYVMTFAVGAARVSGLLPLREGEAQALLSALPLTREEVAAVVPALLSVQDYVIAQGGSVAELELGFRPGGPGRALASGLRIRAGGG</sequence>
<dbReference type="InterPro" id="IPR003781">
    <property type="entry name" value="CoA-bd"/>
</dbReference>
<dbReference type="RefSeq" id="WP_076704066.1">
    <property type="nucleotide sequence ID" value="NZ_CP015093.1"/>
</dbReference>
<evidence type="ECO:0000259" key="2">
    <source>
        <dbReference type="SMART" id="SM00881"/>
    </source>
</evidence>
<dbReference type="InterPro" id="IPR036291">
    <property type="entry name" value="NAD(P)-bd_dom_sf"/>
</dbReference>
<proteinExistence type="predicted"/>
<accession>A0A1P8UYM7</accession>
<dbReference type="InterPro" id="IPR032875">
    <property type="entry name" value="Succ_CoA_lig_flav_dom"/>
</dbReference>
<evidence type="ECO:0000313" key="4">
    <source>
        <dbReference type="Proteomes" id="UP000187059"/>
    </source>
</evidence>
<keyword evidence="4" id="KW-1185">Reference proteome</keyword>
<organism evidence="3 4">
    <name type="scientific">Salipiger abyssi</name>
    <dbReference type="NCBI Taxonomy" id="1250539"/>
    <lineage>
        <taxon>Bacteria</taxon>
        <taxon>Pseudomonadati</taxon>
        <taxon>Pseudomonadota</taxon>
        <taxon>Alphaproteobacteria</taxon>
        <taxon>Rhodobacterales</taxon>
        <taxon>Roseobacteraceae</taxon>
        <taxon>Salipiger</taxon>
    </lineage>
</organism>
<dbReference type="AlphaFoldDB" id="A0A1P8UYM7"/>
<dbReference type="Gene3D" id="3.40.50.261">
    <property type="entry name" value="Succinyl-CoA synthetase domains"/>
    <property type="match status" value="1"/>
</dbReference>
<dbReference type="Gene3D" id="3.40.50.720">
    <property type="entry name" value="NAD(P)-binding Rossmann-like Domain"/>
    <property type="match status" value="1"/>
</dbReference>
<evidence type="ECO:0000256" key="1">
    <source>
        <dbReference type="ARBA" id="ARBA00022532"/>
    </source>
</evidence>
<gene>
    <name evidence="3" type="ORF">Ga0080574_TMP4168</name>
</gene>
<keyword evidence="1" id="KW-0816">Tricarboxylic acid cycle</keyword>
<dbReference type="PANTHER" id="PTHR42793">
    <property type="entry name" value="COA BINDING DOMAIN CONTAINING PROTEIN"/>
    <property type="match status" value="1"/>
</dbReference>
<dbReference type="STRING" id="1250539.Ga0080574_TMP4168"/>
<dbReference type="SMART" id="SM00881">
    <property type="entry name" value="CoA_binding"/>
    <property type="match status" value="1"/>
</dbReference>
<name>A0A1P8UYM7_9RHOB</name>
<dbReference type="SUPFAM" id="SSF52210">
    <property type="entry name" value="Succinyl-CoA synthetase domains"/>
    <property type="match status" value="2"/>
</dbReference>
<dbReference type="Pfam" id="PF13380">
    <property type="entry name" value="CoA_binding_2"/>
    <property type="match status" value="1"/>
</dbReference>
<dbReference type="KEGG" id="paby:Ga0080574_TMP4168"/>
<protein>
    <submittedName>
        <fullName evidence="3">Acyl-CoA synthetase (NDP forming)</fullName>
    </submittedName>
</protein>
<dbReference type="InterPro" id="IPR016102">
    <property type="entry name" value="Succinyl-CoA_synth-like"/>
</dbReference>
<dbReference type="GO" id="GO:0006099">
    <property type="term" value="P:tricarboxylic acid cycle"/>
    <property type="evidence" value="ECO:0007669"/>
    <property type="project" value="UniProtKB-KW"/>
</dbReference>
<reference evidence="3 4" key="1">
    <citation type="submission" date="2016-04" db="EMBL/GenBank/DDBJ databases">
        <title>Deep-sea bacteria in the southern Pacific.</title>
        <authorList>
            <person name="Tang K."/>
        </authorList>
    </citation>
    <scope>NUCLEOTIDE SEQUENCE [LARGE SCALE GENOMIC DNA]</scope>
    <source>
        <strain evidence="3 4">JLT2014</strain>
    </source>
</reference>